<reference evidence="4" key="1">
    <citation type="journal article" date="2019" name="Int. J. Syst. Evol. Microbiol.">
        <title>The Global Catalogue of Microorganisms (GCM) 10K type strain sequencing project: providing services to taxonomists for standard genome sequencing and annotation.</title>
        <authorList>
            <consortium name="The Broad Institute Genomics Platform"/>
            <consortium name="The Broad Institute Genome Sequencing Center for Infectious Disease"/>
            <person name="Wu L."/>
            <person name="Ma J."/>
        </authorList>
    </citation>
    <scope>NUCLEOTIDE SEQUENCE [LARGE SCALE GENOMIC DNA]</scope>
    <source>
        <strain evidence="4">JCM 1365</strain>
    </source>
</reference>
<evidence type="ECO:0000313" key="3">
    <source>
        <dbReference type="EMBL" id="GGN03230.1"/>
    </source>
</evidence>
<name>A0ABQ2I811_9MICO</name>
<comment type="similarity">
    <text evidence="1">Belongs to the glycosyl hydrolase 13 family.</text>
</comment>
<dbReference type="Gene3D" id="3.90.400.10">
    <property type="entry name" value="Oligo-1,6-glucosidase, Domain 2"/>
    <property type="match status" value="1"/>
</dbReference>
<organism evidence="3 4">
    <name type="scientific">Terrabacter tumescens</name>
    <dbReference type="NCBI Taxonomy" id="60443"/>
    <lineage>
        <taxon>Bacteria</taxon>
        <taxon>Bacillati</taxon>
        <taxon>Actinomycetota</taxon>
        <taxon>Actinomycetes</taxon>
        <taxon>Micrococcales</taxon>
        <taxon>Intrasporangiaceae</taxon>
        <taxon>Terrabacter</taxon>
    </lineage>
</organism>
<evidence type="ECO:0000259" key="2">
    <source>
        <dbReference type="SMART" id="SM00642"/>
    </source>
</evidence>
<dbReference type="CDD" id="cd11332">
    <property type="entry name" value="AmyAc_OligoGlu_TS"/>
    <property type="match status" value="1"/>
</dbReference>
<comment type="caution">
    <text evidence="3">The sequence shown here is derived from an EMBL/GenBank/DDBJ whole genome shotgun (WGS) entry which is preliminary data.</text>
</comment>
<accession>A0ABQ2I811</accession>
<protein>
    <submittedName>
        <fullName evidence="3">Alpha-glucosidase</fullName>
    </submittedName>
</protein>
<gene>
    <name evidence="3" type="ORF">GCM10009721_33160</name>
</gene>
<dbReference type="InterPro" id="IPR017853">
    <property type="entry name" value="GH"/>
</dbReference>
<dbReference type="PANTHER" id="PTHR10357:SF179">
    <property type="entry name" value="NEUTRAL AND BASIC AMINO ACID TRANSPORT PROTEIN RBAT"/>
    <property type="match status" value="1"/>
</dbReference>
<dbReference type="SUPFAM" id="SSF51445">
    <property type="entry name" value="(Trans)glycosidases"/>
    <property type="match status" value="1"/>
</dbReference>
<dbReference type="InterPro" id="IPR006047">
    <property type="entry name" value="GH13_cat_dom"/>
</dbReference>
<dbReference type="EMBL" id="BMNZ01000006">
    <property type="protein sequence ID" value="GGN03230.1"/>
    <property type="molecule type" value="Genomic_DNA"/>
</dbReference>
<feature type="domain" description="Glycosyl hydrolase family 13 catalytic" evidence="2">
    <location>
        <begin position="51"/>
        <end position="478"/>
    </location>
</feature>
<dbReference type="Gene3D" id="3.20.20.80">
    <property type="entry name" value="Glycosidases"/>
    <property type="match status" value="1"/>
</dbReference>
<proteinExistence type="inferred from homology"/>
<dbReference type="PANTHER" id="PTHR10357">
    <property type="entry name" value="ALPHA-AMYLASE FAMILY MEMBER"/>
    <property type="match status" value="1"/>
</dbReference>
<evidence type="ECO:0000256" key="1">
    <source>
        <dbReference type="ARBA" id="ARBA00008061"/>
    </source>
</evidence>
<sequence>MTPSATQTLNDSELVSALDSTHDVVIREDATPVHAADRPDAAWWRHAVIYQIYPRSWADADGDGIGDLPGITSRLPHLRALGVDAIWLSPFYTSPQADAGYDVADYRDIDPIFGSLADADTMIARAHELGLKVIVDMVPNHSSDEHEWFKAALAAGPGSAERERYMFREGRGEHGELPPNNWESVFGGAAWTRVTEADGTPGQWYLHIFDTKQPDFNWEHPEVRAEFESILRFWLDRGVDGFRVDVAHGLIKEQGLPDTEEERTTMLGHAEHEHAEGEHVPAEEAPRIDHTKRSPMWDQDGVHEIYRAWRKILESYGTPDRILCAEAWVEPQERAVAYVRPDEMHQAFNFDFLTASWIAEDLRAVITSSLHAADSVGAPSTWVLSNHDVVRHASRLGYAPGTPRMNGISATDPQPDRALGLRRARAATALMLALPGGAYIYQGEELGLPDSTDMPAEFRQDPTFARTAGAETGRDGCRVPIPWSADGPSLGFGPSASTWLPQPDVYADYAVDRQEGVAGSTLELYRSLLAARRELSLGTGSLTWVLGYAADVVALTNGSSQHGRVLVVANLGAEPVALPEGAEVIVASGPLEAGLVPTDTTVWARWS</sequence>
<dbReference type="SMART" id="SM00642">
    <property type="entry name" value="Aamy"/>
    <property type="match status" value="1"/>
</dbReference>
<dbReference type="Pfam" id="PF00128">
    <property type="entry name" value="Alpha-amylase"/>
    <property type="match status" value="1"/>
</dbReference>
<dbReference type="Proteomes" id="UP000623461">
    <property type="component" value="Unassembled WGS sequence"/>
</dbReference>
<dbReference type="InterPro" id="IPR045857">
    <property type="entry name" value="O16G_dom_2"/>
</dbReference>
<keyword evidence="4" id="KW-1185">Reference proteome</keyword>
<evidence type="ECO:0000313" key="4">
    <source>
        <dbReference type="Proteomes" id="UP000623461"/>
    </source>
</evidence>